<dbReference type="InterPro" id="IPR023296">
    <property type="entry name" value="Glyco_hydro_beta-prop_sf"/>
</dbReference>
<keyword evidence="3 6" id="KW-0326">Glycosidase</keyword>
<dbReference type="PANTHER" id="PTHR42812">
    <property type="entry name" value="BETA-XYLOSIDASE"/>
    <property type="match status" value="1"/>
</dbReference>
<dbReference type="Gene3D" id="2.115.10.20">
    <property type="entry name" value="Glycosyl hydrolase domain, family 43"/>
    <property type="match status" value="1"/>
</dbReference>
<organism evidence="8 9">
    <name type="scientific">Flavobacterium cellulosilyticum</name>
    <dbReference type="NCBI Taxonomy" id="2541731"/>
    <lineage>
        <taxon>Bacteria</taxon>
        <taxon>Pseudomonadati</taxon>
        <taxon>Bacteroidota</taxon>
        <taxon>Flavobacteriia</taxon>
        <taxon>Flavobacteriales</taxon>
        <taxon>Flavobacteriaceae</taxon>
        <taxon>Flavobacterium</taxon>
    </lineage>
</organism>
<dbReference type="InterPro" id="IPR041542">
    <property type="entry name" value="GH43_C2"/>
</dbReference>
<reference evidence="8 9" key="1">
    <citation type="submission" date="2019-03" db="EMBL/GenBank/DDBJ databases">
        <title>Flavobacterium AR-3-4 sp. nov. isolated from arctic soil.</title>
        <authorList>
            <person name="Chaudhary D.K."/>
        </authorList>
    </citation>
    <scope>NUCLEOTIDE SEQUENCE [LARGE SCALE GENOMIC DNA]</scope>
    <source>
        <strain evidence="8 9">AR-3-4</strain>
    </source>
</reference>
<evidence type="ECO:0000259" key="7">
    <source>
        <dbReference type="Pfam" id="PF17851"/>
    </source>
</evidence>
<accession>A0A4R5CHB9</accession>
<comment type="similarity">
    <text evidence="1 6">Belongs to the glycosyl hydrolase 43 family.</text>
</comment>
<dbReference type="SUPFAM" id="SSF49899">
    <property type="entry name" value="Concanavalin A-like lectins/glucanases"/>
    <property type="match status" value="1"/>
</dbReference>
<protein>
    <submittedName>
        <fullName evidence="8">Glycoside hydrolase family 43 protein</fullName>
    </submittedName>
</protein>
<comment type="caution">
    <text evidence="8">The sequence shown here is derived from an EMBL/GenBank/DDBJ whole genome shotgun (WGS) entry which is preliminary data.</text>
</comment>
<dbReference type="Gene3D" id="2.60.120.200">
    <property type="match status" value="1"/>
</dbReference>
<dbReference type="AlphaFoldDB" id="A0A4R5CHB9"/>
<dbReference type="InterPro" id="IPR051795">
    <property type="entry name" value="Glycosyl_Hydrlase_43"/>
</dbReference>
<dbReference type="GO" id="GO:0004553">
    <property type="term" value="F:hydrolase activity, hydrolyzing O-glycosyl compounds"/>
    <property type="evidence" value="ECO:0007669"/>
    <property type="project" value="InterPro"/>
</dbReference>
<dbReference type="Proteomes" id="UP000295479">
    <property type="component" value="Unassembled WGS sequence"/>
</dbReference>
<dbReference type="CDD" id="cd18617">
    <property type="entry name" value="GH43_XynB-like"/>
    <property type="match status" value="1"/>
</dbReference>
<feature type="domain" description="Beta-xylosidase C-terminal Concanavalin A-like" evidence="7">
    <location>
        <begin position="393"/>
        <end position="576"/>
    </location>
</feature>
<evidence type="ECO:0000313" key="9">
    <source>
        <dbReference type="Proteomes" id="UP000295479"/>
    </source>
</evidence>
<gene>
    <name evidence="8" type="ORF">E0F76_02005</name>
</gene>
<keyword evidence="2 6" id="KW-0378">Hydrolase</keyword>
<dbReference type="GO" id="GO:0005975">
    <property type="term" value="P:carbohydrate metabolic process"/>
    <property type="evidence" value="ECO:0007669"/>
    <property type="project" value="InterPro"/>
</dbReference>
<dbReference type="InterPro" id="IPR013320">
    <property type="entry name" value="ConA-like_dom_sf"/>
</dbReference>
<evidence type="ECO:0000256" key="2">
    <source>
        <dbReference type="ARBA" id="ARBA00022801"/>
    </source>
</evidence>
<evidence type="ECO:0000256" key="1">
    <source>
        <dbReference type="ARBA" id="ARBA00009865"/>
    </source>
</evidence>
<evidence type="ECO:0000256" key="4">
    <source>
        <dbReference type="PIRSR" id="PIRSR606710-1"/>
    </source>
</evidence>
<dbReference type="OrthoDB" id="9801455at2"/>
<dbReference type="SUPFAM" id="SSF75005">
    <property type="entry name" value="Arabinanase/levansucrase/invertase"/>
    <property type="match status" value="1"/>
</dbReference>
<dbReference type="RefSeq" id="WP_132000740.1">
    <property type="nucleotide sequence ID" value="NZ_SMFK01000001.1"/>
</dbReference>
<sequence length="581" mass="65993">MSIFISKCLKTFSVLILLTSTFSCKKIFQKTQPIAYSEYAAFDWFEYQGKDAVFKSISKSDDEYLNPILAGFYPDPSICSANGKYYLITSSFVYFPGLPIFESVDLVNWKQIGHVIDRKEQADFSGAGVSEGLYAPTIRYNKGQFYVICTNVSGDGNFIVTATNPAGPWSDPIVIPGVNGIDPDIFFDEDGKVYITHNGPPPNNISIHNGHRAIYMFEYDLKNHTIASESKLIVNGGTDMAIKPVWIEAPHIIKKDQYYYLICAQGGTAYEHSEVVFRSKNVYGPYLSYEHNPILTQTFLDPNRKNEISTSGHADFVQLPNGDWWSVFLACRPYGMELYNTGRETFMMPVEWKEGWPTIVDGKKPLPFVNKKPNLSPSKENIAPTTGNFVSHDDFNNNQLDYIWNFIRTPLEKWYELSGGKLYIKPRKESIHTETNFSFIGRRQQHLQFEASTKLNYTLTNTLQTAGLVAFQNEKQYLLLGKRINSEGKTEVYLEETAATVNAGKSIILAKQELKDTSKDLFLKIEGKTRYYDFYYKTTEKGEWLLLAKDIDAVILSTKEAKGFVGTYIAMYASLNHFGEK</sequence>
<dbReference type="PROSITE" id="PS51257">
    <property type="entry name" value="PROKAR_LIPOPROTEIN"/>
    <property type="match status" value="1"/>
</dbReference>
<evidence type="ECO:0000313" key="8">
    <source>
        <dbReference type="EMBL" id="TDD99521.1"/>
    </source>
</evidence>
<evidence type="ECO:0000256" key="6">
    <source>
        <dbReference type="RuleBase" id="RU361187"/>
    </source>
</evidence>
<dbReference type="Pfam" id="PF17851">
    <property type="entry name" value="GH43_C2"/>
    <property type="match status" value="1"/>
</dbReference>
<feature type="active site" description="Proton donor" evidence="4">
    <location>
        <position position="248"/>
    </location>
</feature>
<feature type="active site" description="Proton acceptor" evidence="4">
    <location>
        <position position="75"/>
    </location>
</feature>
<dbReference type="PANTHER" id="PTHR42812:SF12">
    <property type="entry name" value="BETA-XYLOSIDASE-RELATED"/>
    <property type="match status" value="1"/>
</dbReference>
<keyword evidence="9" id="KW-1185">Reference proteome</keyword>
<feature type="site" description="Important for catalytic activity, responsible for pKa modulation of the active site Glu and correct orientation of both the proton donor and substrate" evidence="5">
    <location>
        <position position="182"/>
    </location>
</feature>
<evidence type="ECO:0000256" key="5">
    <source>
        <dbReference type="PIRSR" id="PIRSR606710-2"/>
    </source>
</evidence>
<dbReference type="Pfam" id="PF04616">
    <property type="entry name" value="Glyco_hydro_43"/>
    <property type="match status" value="1"/>
</dbReference>
<proteinExistence type="inferred from homology"/>
<dbReference type="EMBL" id="SMFK01000001">
    <property type="protein sequence ID" value="TDD99521.1"/>
    <property type="molecule type" value="Genomic_DNA"/>
</dbReference>
<name>A0A4R5CHB9_9FLAO</name>
<evidence type="ECO:0000256" key="3">
    <source>
        <dbReference type="ARBA" id="ARBA00023295"/>
    </source>
</evidence>
<dbReference type="InterPro" id="IPR006710">
    <property type="entry name" value="Glyco_hydro_43"/>
</dbReference>